<dbReference type="InterPro" id="IPR002646">
    <property type="entry name" value="PolA_pol_head_dom"/>
</dbReference>
<evidence type="ECO:0000256" key="3">
    <source>
        <dbReference type="ARBA" id="ARBA00022884"/>
    </source>
</evidence>
<organism evidence="6 7">
    <name type="scientific">Effrenium voratum</name>
    <dbReference type="NCBI Taxonomy" id="2562239"/>
    <lineage>
        <taxon>Eukaryota</taxon>
        <taxon>Sar</taxon>
        <taxon>Alveolata</taxon>
        <taxon>Dinophyceae</taxon>
        <taxon>Suessiales</taxon>
        <taxon>Symbiodiniaceae</taxon>
        <taxon>Effrenium</taxon>
    </lineage>
</organism>
<dbReference type="GO" id="GO:0003723">
    <property type="term" value="F:RNA binding"/>
    <property type="evidence" value="ECO:0007669"/>
    <property type="project" value="UniProtKB-KW"/>
</dbReference>
<evidence type="ECO:0000256" key="4">
    <source>
        <dbReference type="RuleBase" id="RU003953"/>
    </source>
</evidence>
<dbReference type="Gene3D" id="3.30.460.10">
    <property type="entry name" value="Beta Polymerase, domain 2"/>
    <property type="match status" value="1"/>
</dbReference>
<accession>A0AA36I4E8</accession>
<gene>
    <name evidence="6" type="ORF">EVOR1521_LOCUS8700</name>
</gene>
<evidence type="ECO:0000313" key="7">
    <source>
        <dbReference type="Proteomes" id="UP001178507"/>
    </source>
</evidence>
<proteinExistence type="inferred from homology"/>
<keyword evidence="3 4" id="KW-0694">RNA-binding</keyword>
<dbReference type="Pfam" id="PF01743">
    <property type="entry name" value="PolyA_pol"/>
    <property type="match status" value="1"/>
</dbReference>
<dbReference type="SUPFAM" id="SSF81891">
    <property type="entry name" value="Poly A polymerase C-terminal region-like"/>
    <property type="match status" value="1"/>
</dbReference>
<feature type="non-terminal residue" evidence="6">
    <location>
        <position position="1"/>
    </location>
</feature>
<protein>
    <recommendedName>
        <fullName evidence="5">Poly A polymerase head domain-containing protein</fullName>
    </recommendedName>
</protein>
<dbReference type="SUPFAM" id="SSF81301">
    <property type="entry name" value="Nucleotidyltransferase"/>
    <property type="match status" value="1"/>
</dbReference>
<evidence type="ECO:0000313" key="6">
    <source>
        <dbReference type="EMBL" id="CAJ1380859.1"/>
    </source>
</evidence>
<reference evidence="6" key="1">
    <citation type="submission" date="2023-08" db="EMBL/GenBank/DDBJ databases">
        <authorList>
            <person name="Chen Y."/>
            <person name="Shah S."/>
            <person name="Dougan E. K."/>
            <person name="Thang M."/>
            <person name="Chan C."/>
        </authorList>
    </citation>
    <scope>NUCLEOTIDE SEQUENCE</scope>
</reference>
<dbReference type="GO" id="GO:0016779">
    <property type="term" value="F:nucleotidyltransferase activity"/>
    <property type="evidence" value="ECO:0007669"/>
    <property type="project" value="InterPro"/>
</dbReference>
<dbReference type="PANTHER" id="PTHR13734">
    <property type="entry name" value="TRNA-NUCLEOTIDYLTRANSFERASE"/>
    <property type="match status" value="1"/>
</dbReference>
<keyword evidence="2 4" id="KW-0808">Transferase</keyword>
<feature type="domain" description="Poly A polymerase head" evidence="5">
    <location>
        <begin position="95"/>
        <end position="256"/>
    </location>
</feature>
<evidence type="ECO:0000259" key="5">
    <source>
        <dbReference type="Pfam" id="PF01743"/>
    </source>
</evidence>
<comment type="similarity">
    <text evidence="1 4">Belongs to the tRNA nucleotidyltransferase/poly(A) polymerase family.</text>
</comment>
<dbReference type="PANTHER" id="PTHR13734:SF5">
    <property type="entry name" value="CCA TRNA NUCLEOTIDYLTRANSFERASE, MITOCHONDRIAL"/>
    <property type="match status" value="1"/>
</dbReference>
<dbReference type="Gene3D" id="1.10.3090.10">
    <property type="entry name" value="cca-adding enzyme, domain 2"/>
    <property type="match status" value="1"/>
</dbReference>
<comment type="caution">
    <text evidence="6">The sequence shown here is derived from an EMBL/GenBank/DDBJ whole genome shotgun (WGS) entry which is preliminary data.</text>
</comment>
<evidence type="ECO:0000256" key="1">
    <source>
        <dbReference type="ARBA" id="ARBA00007265"/>
    </source>
</evidence>
<dbReference type="Proteomes" id="UP001178507">
    <property type="component" value="Unassembled WGS sequence"/>
</dbReference>
<dbReference type="EMBL" id="CAUJNA010000755">
    <property type="protein sequence ID" value="CAJ1380859.1"/>
    <property type="molecule type" value="Genomic_DNA"/>
</dbReference>
<name>A0AA36I4E8_9DINO</name>
<sequence length="424" mass="47972">MELSQFRRSLCVPFPYRPPRPFFKPPRRLRPRPGSFQQRACLAVMAATATRQIMAKHGEKLSDEYANRIPNTDAEILNFFLRFLSDQGLPMVPVFINGGYVRDLLLGKEPDDLDLSLCLRDCPEEVTVASLLDEMKTYVESRPEFGITEFKNATILSNESKDKQLDTFKAHFTNQDGVKTEVDVMPTIGEEKYCDDNRIPIRDQRGLPEEDALRRDLTIGALLLRVQHAKGGDSDLQFELLDFYGGVDDIRLGVLRSPCPLKKSPSEVADVVLRTAEDKELAKHLGIEELSPEEAVQILWWGKVLIDDPLRICRAFRFAAKFKFKLHPAFWMAAPFALEPLRTKVAGSRKFTEYHKIGGYGFTACVEFFELAFSKTFGPQDSLRLTSALLGGQDGKGHAQMISQVKHFNAEVFQALAEKVKPKE</sequence>
<dbReference type="GO" id="GO:0001680">
    <property type="term" value="P:tRNA 3'-terminal CCA addition"/>
    <property type="evidence" value="ECO:0007669"/>
    <property type="project" value="UniProtKB-ARBA"/>
</dbReference>
<evidence type="ECO:0000256" key="2">
    <source>
        <dbReference type="ARBA" id="ARBA00022679"/>
    </source>
</evidence>
<keyword evidence="7" id="KW-1185">Reference proteome</keyword>
<dbReference type="InterPro" id="IPR043519">
    <property type="entry name" value="NT_sf"/>
</dbReference>
<dbReference type="AlphaFoldDB" id="A0AA36I4E8"/>